<dbReference type="NCBIfam" id="TIGR00512">
    <property type="entry name" value="salvage_mtnA"/>
    <property type="match status" value="1"/>
</dbReference>
<dbReference type="PANTHER" id="PTHR43475">
    <property type="entry name" value="METHYLTHIORIBOSE-1-PHOSPHATE ISOMERASE"/>
    <property type="match status" value="1"/>
</dbReference>
<dbReference type="InterPro" id="IPR000649">
    <property type="entry name" value="IF-2B-related"/>
</dbReference>
<keyword evidence="1 2" id="KW-0413">Isomerase</keyword>
<comment type="similarity">
    <text evidence="2">Belongs to the EIF-2B alpha/beta/delta subunits family. MtnA subfamily.</text>
</comment>
<reference evidence="4 5" key="1">
    <citation type="journal article" date="2015" name="Microbiome">
        <title>Genomic resolution of linkages in carbon, nitrogen, and sulfur cycling among widespread estuary sediment bacteria.</title>
        <authorList>
            <person name="Baker B.J."/>
            <person name="Lazar C.S."/>
            <person name="Teske A.P."/>
            <person name="Dick G.J."/>
        </authorList>
    </citation>
    <scope>NUCLEOTIDE SEQUENCE [LARGE SCALE GENOMIC DNA]</scope>
    <source>
        <strain evidence="4">SM1_77</strain>
    </source>
</reference>
<dbReference type="FunFam" id="1.20.120.420:FF:000003">
    <property type="entry name" value="Methylthioribose-1-phosphate isomerase"/>
    <property type="match status" value="1"/>
</dbReference>
<dbReference type="Gene3D" id="1.20.120.420">
    <property type="entry name" value="translation initiation factor eif-2b, domain 1"/>
    <property type="match status" value="1"/>
</dbReference>
<comment type="caution">
    <text evidence="4">The sequence shown here is derived from an EMBL/GenBank/DDBJ whole genome shotgun (WGS) entry which is preliminary data.</text>
</comment>
<dbReference type="HAMAP" id="MF_01678">
    <property type="entry name" value="Salvage_MtnA"/>
    <property type="match status" value="1"/>
</dbReference>
<proteinExistence type="inferred from homology"/>
<dbReference type="InterPro" id="IPR027363">
    <property type="entry name" value="M1Pi_N"/>
</dbReference>
<feature type="site" description="Transition state stabilizer" evidence="2">
    <location>
        <position position="148"/>
    </location>
</feature>
<protein>
    <recommendedName>
        <fullName evidence="2">Methylthioribose-1-phosphate isomerase</fullName>
        <shortName evidence="2">M1Pi</shortName>
        <shortName evidence="2">MTR-1-P isomerase</shortName>
        <ecNumber evidence="2">5.3.1.23</ecNumber>
    </recommendedName>
    <alternativeName>
        <fullName evidence="2">S-methyl-5-thioribose-1-phosphate isomerase</fullName>
    </alternativeName>
</protein>
<dbReference type="SUPFAM" id="SSF100950">
    <property type="entry name" value="NagB/RpiA/CoA transferase-like"/>
    <property type="match status" value="1"/>
</dbReference>
<dbReference type="UniPathway" id="UPA00904">
    <property type="reaction ID" value="UER00874"/>
</dbReference>
<dbReference type="GO" id="GO:0046523">
    <property type="term" value="F:S-methyl-5-thioribose-1-phosphate isomerase activity"/>
    <property type="evidence" value="ECO:0007669"/>
    <property type="project" value="UniProtKB-UniRule"/>
</dbReference>
<dbReference type="GO" id="GO:0019509">
    <property type="term" value="P:L-methionine salvage from methylthioadenosine"/>
    <property type="evidence" value="ECO:0007669"/>
    <property type="project" value="UniProtKB-UniRule"/>
</dbReference>
<dbReference type="InterPro" id="IPR037171">
    <property type="entry name" value="NagB/RpiA_transferase-like"/>
</dbReference>
<comment type="function">
    <text evidence="2">Catalyzes the interconversion of methylthioribose-1-phosphate (MTR-1-P) into methylthioribulose-1-phosphate (MTRu-1-P).</text>
</comment>
<dbReference type="NCBIfam" id="NF004326">
    <property type="entry name" value="PRK05720.1"/>
    <property type="match status" value="1"/>
</dbReference>
<dbReference type="NCBIfam" id="TIGR00524">
    <property type="entry name" value="eIF-2B_rel"/>
    <property type="match status" value="1"/>
</dbReference>
<keyword evidence="2" id="KW-0486">Methionine biosynthesis</keyword>
<evidence type="ECO:0000313" key="5">
    <source>
        <dbReference type="Proteomes" id="UP000050975"/>
    </source>
</evidence>
<name>A0A0S8K093_UNCW3</name>
<dbReference type="EMBL" id="LJVE01000034">
    <property type="protein sequence ID" value="KPL14812.1"/>
    <property type="molecule type" value="Genomic_DNA"/>
</dbReference>
<dbReference type="FunFam" id="3.40.50.10470:FF:000006">
    <property type="entry name" value="Methylthioribose-1-phosphate isomerase"/>
    <property type="match status" value="1"/>
</dbReference>
<gene>
    <name evidence="2" type="primary">mtnA</name>
    <name evidence="4" type="ORF">AMJ74_02695</name>
</gene>
<evidence type="ECO:0000256" key="3">
    <source>
        <dbReference type="SAM" id="Coils"/>
    </source>
</evidence>
<dbReference type="InterPro" id="IPR042529">
    <property type="entry name" value="IF_2B-like_C"/>
</dbReference>
<dbReference type="PANTHER" id="PTHR43475:SF1">
    <property type="entry name" value="METHYLTHIORIBOSE-1-PHOSPHATE ISOMERASE"/>
    <property type="match status" value="1"/>
</dbReference>
<evidence type="ECO:0000256" key="2">
    <source>
        <dbReference type="HAMAP-Rule" id="MF_01678"/>
    </source>
</evidence>
<sequence length="333" mass="36622">MLGFKTIDYDKNGNKVTILDQTRLPAEEVYLTLKTAEDVHQAIKNMNLRGAPLIGVAAAYGLVLAAHQGNAQAVTKACELIQSARPTAVNLFWATERMKKRLQQAKDVYSELLQEARMIEQEDREACQKIGSLGAELIRDGSKIMVHCNAGALATSGIGTALGIIYTARQEGKNLEVYSSETRPLLQGARLTSWELTKNGVETYTICDSMAGTFMPEMNMVIVGADRIAQNGDVANKIGTKGLAIIAQYYRVPFYVAAPVSTFDFNIASGEQIPIEARHEDEIRKFHNKLIVARSARICNPAFDVTPSELITGIVTERFIVRPPYDSNIAKLK</sequence>
<keyword evidence="2" id="KW-0028">Amino-acid biosynthesis</keyword>
<dbReference type="Gene3D" id="3.40.50.10470">
    <property type="entry name" value="Translation initiation factor eif-2b, domain 2"/>
    <property type="match status" value="1"/>
</dbReference>
<dbReference type="InterPro" id="IPR011559">
    <property type="entry name" value="Initiation_fac_2B_a/b/d"/>
</dbReference>
<feature type="coiled-coil region" evidence="3">
    <location>
        <begin position="95"/>
        <end position="122"/>
    </location>
</feature>
<comment type="pathway">
    <text evidence="2">Amino-acid biosynthesis; L-methionine biosynthesis via salvage pathway; L-methionine from S-methyl-5-thio-alpha-D-ribose 1-phosphate: step 1/6.</text>
</comment>
<feature type="binding site" evidence="2">
    <location>
        <begin position="49"/>
        <end position="51"/>
    </location>
    <ligand>
        <name>substrate</name>
    </ligand>
</feature>
<feature type="binding site" evidence="2">
    <location>
        <begin position="236"/>
        <end position="237"/>
    </location>
    <ligand>
        <name>substrate</name>
    </ligand>
</feature>
<comment type="catalytic activity">
    <reaction evidence="2">
        <text>5-(methylsulfanyl)-alpha-D-ribose 1-phosphate = 5-(methylsulfanyl)-D-ribulose 1-phosphate</text>
        <dbReference type="Rhea" id="RHEA:19989"/>
        <dbReference type="ChEBI" id="CHEBI:58533"/>
        <dbReference type="ChEBI" id="CHEBI:58548"/>
        <dbReference type="EC" id="5.3.1.23"/>
    </reaction>
</comment>
<dbReference type="Pfam" id="PF01008">
    <property type="entry name" value="IF-2B"/>
    <property type="match status" value="1"/>
</dbReference>
<feature type="active site" description="Proton donor" evidence="2">
    <location>
        <position position="226"/>
    </location>
</feature>
<feature type="binding site" evidence="2">
    <location>
        <position position="85"/>
    </location>
    <ligand>
        <name>substrate</name>
    </ligand>
</feature>
<dbReference type="AlphaFoldDB" id="A0A0S8K093"/>
<dbReference type="PATRIC" id="fig|1703778.3.peg.130"/>
<organism evidence="4 5">
    <name type="scientific">candidate division WOR_3 bacterium SM1_77</name>
    <dbReference type="NCBI Taxonomy" id="1703778"/>
    <lineage>
        <taxon>Bacteria</taxon>
        <taxon>Bacteria division WOR-3</taxon>
    </lineage>
</organism>
<evidence type="ECO:0000313" key="4">
    <source>
        <dbReference type="EMBL" id="KPL14812.1"/>
    </source>
</evidence>
<accession>A0A0S8K093</accession>
<keyword evidence="3" id="KW-0175">Coiled coil</keyword>
<dbReference type="InterPro" id="IPR005251">
    <property type="entry name" value="IF-M1Pi"/>
</dbReference>
<dbReference type="Proteomes" id="UP000050975">
    <property type="component" value="Unassembled WGS sequence"/>
</dbReference>
<evidence type="ECO:0000256" key="1">
    <source>
        <dbReference type="ARBA" id="ARBA00023235"/>
    </source>
</evidence>
<feature type="binding site" evidence="2">
    <location>
        <position position="187"/>
    </location>
    <ligand>
        <name>substrate</name>
    </ligand>
</feature>
<dbReference type="EC" id="5.3.1.23" evidence="2"/>